<dbReference type="PANTHER" id="PTHR11552:SF227">
    <property type="entry name" value="GLUCOSE DEHYDROGENASE [FAD, QUINONE]-LIKE PROTEIN"/>
    <property type="match status" value="1"/>
</dbReference>
<dbReference type="GO" id="GO:0016614">
    <property type="term" value="F:oxidoreductase activity, acting on CH-OH group of donors"/>
    <property type="evidence" value="ECO:0007669"/>
    <property type="project" value="InterPro"/>
</dbReference>
<dbReference type="Gene3D" id="3.50.50.60">
    <property type="entry name" value="FAD/NAD(P)-binding domain"/>
    <property type="match status" value="1"/>
</dbReference>
<feature type="transmembrane region" description="Helical" evidence="4">
    <location>
        <begin position="7"/>
        <end position="25"/>
    </location>
</feature>
<dbReference type="EMBL" id="JAVRJZ010000004">
    <property type="protein sequence ID" value="KAK2723655.1"/>
    <property type="molecule type" value="Genomic_DNA"/>
</dbReference>
<dbReference type="Proteomes" id="UP001187531">
    <property type="component" value="Unassembled WGS sequence"/>
</dbReference>
<dbReference type="Pfam" id="PF05199">
    <property type="entry name" value="GMC_oxred_C"/>
    <property type="match status" value="1"/>
</dbReference>
<dbReference type="InterPro" id="IPR000172">
    <property type="entry name" value="GMC_OxRdtase_N"/>
</dbReference>
<name>A0AA88I448_ARTSF</name>
<keyword evidence="4" id="KW-0812">Transmembrane</keyword>
<dbReference type="InterPro" id="IPR012132">
    <property type="entry name" value="GMC_OxRdtase"/>
</dbReference>
<dbReference type="SUPFAM" id="SSF51905">
    <property type="entry name" value="FAD/NAD(P)-binding domain"/>
    <property type="match status" value="1"/>
</dbReference>
<dbReference type="Gene3D" id="3.30.560.10">
    <property type="entry name" value="Glucose Oxidase, domain 3"/>
    <property type="match status" value="1"/>
</dbReference>
<comment type="caution">
    <text evidence="6">The sequence shown here is derived from an EMBL/GenBank/DDBJ whole genome shotgun (WGS) entry which is preliminary data.</text>
</comment>
<keyword evidence="3" id="KW-0285">Flavoprotein</keyword>
<evidence type="ECO:0000256" key="2">
    <source>
        <dbReference type="PIRSR" id="PIRSR000137-2"/>
    </source>
</evidence>
<dbReference type="InterPro" id="IPR036188">
    <property type="entry name" value="FAD/NAD-bd_sf"/>
</dbReference>
<feature type="binding site" evidence="2">
    <location>
        <position position="128"/>
    </location>
    <ligand>
        <name>FAD</name>
        <dbReference type="ChEBI" id="CHEBI:57692"/>
    </ligand>
</feature>
<organism evidence="6 7">
    <name type="scientific">Artemia franciscana</name>
    <name type="common">Brine shrimp</name>
    <name type="synonym">Artemia sanfranciscana</name>
    <dbReference type="NCBI Taxonomy" id="6661"/>
    <lineage>
        <taxon>Eukaryota</taxon>
        <taxon>Metazoa</taxon>
        <taxon>Ecdysozoa</taxon>
        <taxon>Arthropoda</taxon>
        <taxon>Crustacea</taxon>
        <taxon>Branchiopoda</taxon>
        <taxon>Anostraca</taxon>
        <taxon>Artemiidae</taxon>
        <taxon>Artemia</taxon>
    </lineage>
</organism>
<feature type="domain" description="Glucose-methanol-choline oxidoreductase N-terminal" evidence="5">
    <location>
        <begin position="126"/>
        <end position="149"/>
    </location>
</feature>
<dbReference type="GO" id="GO:0050660">
    <property type="term" value="F:flavin adenine dinucleotide binding"/>
    <property type="evidence" value="ECO:0007669"/>
    <property type="project" value="InterPro"/>
</dbReference>
<accession>A0AA88I448</accession>
<gene>
    <name evidence="6" type="ORF">QYM36_002112</name>
</gene>
<evidence type="ECO:0000256" key="4">
    <source>
        <dbReference type="SAM" id="Phobius"/>
    </source>
</evidence>
<evidence type="ECO:0000313" key="7">
    <source>
        <dbReference type="Proteomes" id="UP001187531"/>
    </source>
</evidence>
<comment type="similarity">
    <text evidence="1 3">Belongs to the GMC oxidoreductase family.</text>
</comment>
<dbReference type="Pfam" id="PF00732">
    <property type="entry name" value="GMC_oxred_N"/>
    <property type="match status" value="1"/>
</dbReference>
<proteinExistence type="inferred from homology"/>
<reference evidence="6" key="1">
    <citation type="submission" date="2023-07" db="EMBL/GenBank/DDBJ databases">
        <title>Chromosome-level genome assembly of Artemia franciscana.</title>
        <authorList>
            <person name="Jo E."/>
        </authorList>
    </citation>
    <scope>NUCLEOTIDE SEQUENCE</scope>
    <source>
        <tissue evidence="6">Whole body</tissue>
    </source>
</reference>
<evidence type="ECO:0000256" key="3">
    <source>
        <dbReference type="RuleBase" id="RU003968"/>
    </source>
</evidence>
<dbReference type="PANTHER" id="PTHR11552">
    <property type="entry name" value="GLUCOSE-METHANOL-CHOLINE GMC OXIDOREDUCTASE"/>
    <property type="match status" value="1"/>
</dbReference>
<dbReference type="PIRSF" id="PIRSF000137">
    <property type="entry name" value="Alcohol_oxidase"/>
    <property type="match status" value="1"/>
</dbReference>
<dbReference type="SUPFAM" id="SSF54373">
    <property type="entry name" value="FAD-linked reductases, C-terminal domain"/>
    <property type="match status" value="1"/>
</dbReference>
<dbReference type="InterPro" id="IPR007867">
    <property type="entry name" value="GMC_OxRtase_C"/>
</dbReference>
<comment type="cofactor">
    <cofactor evidence="2">
        <name>FAD</name>
        <dbReference type="ChEBI" id="CHEBI:57692"/>
    </cofactor>
</comment>
<keyword evidence="4" id="KW-0472">Membrane</keyword>
<keyword evidence="7" id="KW-1185">Reference proteome</keyword>
<protein>
    <recommendedName>
        <fullName evidence="5">Glucose-methanol-choline oxidoreductase N-terminal domain-containing protein</fullName>
    </recommendedName>
</protein>
<dbReference type="PROSITE" id="PS00623">
    <property type="entry name" value="GMC_OXRED_1"/>
    <property type="match status" value="1"/>
</dbReference>
<keyword evidence="2 3" id="KW-0274">FAD</keyword>
<evidence type="ECO:0000256" key="1">
    <source>
        <dbReference type="ARBA" id="ARBA00010790"/>
    </source>
</evidence>
<sequence length="621" mass="68499">MGSQLPLILRILYSSVPFLILVFIWCNEIYEVFRVAVFVLPFYQDSYDFIVVGGGSAGAAVASRLSENKLFSVLLIEAGPKAPYISDVPLIVATLTDTPLDWSYRTEPQKECCNGLENNVSHWTSGRVLGGGSVLNYMLYVRGNKLDYDNWEKLGNKGWSYDNILAFFKKAENQRGRYMSDDAFHGTDGPLSVEDRRHSSSLAKAFIEAGKELGYEEVDVNGGNQTGFTTPQVTMKDGQRFSSARAYLYDGKTRSNLFVLPKAFATKIITVKSNGKIKATGVEFNVFGMTRHIQARKEVIVSCGTVGSAKLLMLSGIGPKKHLQDLKIDIVKDLQVGHNLQDHIGNGITLLHKDNAVAPPHPLNFMAHLDFLFNGKGPYTSNNVEGMSFTASKYSENPNWPDIQIHFFGLSLTADYGIVIKPSIGISDEAWKQMSELCGVETALADVTLVRPKSRGRVSLRSSDPFTAPIIDPQYLSHPDDIKVFREGYKFAISISRTEAFQKQNITPVLTPCGNFEAETDEFWECHARYLPFTIYHPVGTCKMGPETDPDAVVDSRLRVYGVAGLRVIDASIMPTIVNGNTNAPTIMIAEKGASMILEDWSGIPTKSGDVITDAPAKTEL</sequence>
<evidence type="ECO:0000259" key="5">
    <source>
        <dbReference type="PROSITE" id="PS00623"/>
    </source>
</evidence>
<keyword evidence="4" id="KW-1133">Transmembrane helix</keyword>
<dbReference type="AlphaFoldDB" id="A0AA88I448"/>
<evidence type="ECO:0000313" key="6">
    <source>
        <dbReference type="EMBL" id="KAK2723655.1"/>
    </source>
</evidence>